<sequence>MIKQVNFSLYRNNTVKKLNENLFNIKADIQISLTNENLCKSIINSLVPDDLTSSPELQVKTYNLKTSILIQIVYKGINILTVRNTIEDYINSIETVINSIKGAKEKL</sequence>
<gene>
    <name evidence="2" type="ORF">ENO39_00610</name>
</gene>
<evidence type="ECO:0008006" key="3">
    <source>
        <dbReference type="Google" id="ProtNLM"/>
    </source>
</evidence>
<dbReference type="InterPro" id="IPR015419">
    <property type="entry name" value="CTAG/Pcc1"/>
</dbReference>
<evidence type="ECO:0000256" key="1">
    <source>
        <dbReference type="ARBA" id="ARBA00007073"/>
    </source>
</evidence>
<dbReference type="EMBL" id="DSFH01000014">
    <property type="protein sequence ID" value="HEW63551.1"/>
    <property type="molecule type" value="Genomic_DNA"/>
</dbReference>
<accession>A0A7C2ZSR6</accession>
<comment type="similarity">
    <text evidence="1">Belongs to the CTAG/PCC1 family.</text>
</comment>
<name>A0A7C2ZSR6_9CREN</name>
<organism evidence="2">
    <name type="scientific">Fervidicoccus fontis</name>
    <dbReference type="NCBI Taxonomy" id="683846"/>
    <lineage>
        <taxon>Archaea</taxon>
        <taxon>Thermoproteota</taxon>
        <taxon>Thermoprotei</taxon>
        <taxon>Fervidicoccales</taxon>
        <taxon>Fervidicoccaceae</taxon>
        <taxon>Fervidicoccus</taxon>
    </lineage>
</organism>
<evidence type="ECO:0000313" key="2">
    <source>
        <dbReference type="EMBL" id="HEW63551.1"/>
    </source>
</evidence>
<dbReference type="Pfam" id="PF09341">
    <property type="entry name" value="Pcc1"/>
    <property type="match status" value="1"/>
</dbReference>
<protein>
    <recommendedName>
        <fullName evidence="3">KEOPS complex subunit</fullName>
    </recommendedName>
</protein>
<proteinExistence type="inferred from homology"/>
<comment type="caution">
    <text evidence="2">The sequence shown here is derived from an EMBL/GenBank/DDBJ whole genome shotgun (WGS) entry which is preliminary data.</text>
</comment>
<dbReference type="AlphaFoldDB" id="A0A7C2ZSR6"/>
<reference evidence="2" key="1">
    <citation type="journal article" date="2020" name="mSystems">
        <title>Genome- and Community-Level Interaction Insights into Carbon Utilization and Element Cycling Functions of Hydrothermarchaeota in Hydrothermal Sediment.</title>
        <authorList>
            <person name="Zhou Z."/>
            <person name="Liu Y."/>
            <person name="Xu W."/>
            <person name="Pan J."/>
            <person name="Luo Z.H."/>
            <person name="Li M."/>
        </authorList>
    </citation>
    <scope>NUCLEOTIDE SEQUENCE [LARGE SCALE GENOMIC DNA]</scope>
    <source>
        <strain evidence="2">SpSt-1261</strain>
    </source>
</reference>
<dbReference type="Proteomes" id="UP000886076">
    <property type="component" value="Unassembled WGS sequence"/>
</dbReference>